<evidence type="ECO:0000259" key="1">
    <source>
        <dbReference type="Pfam" id="PF14244"/>
    </source>
</evidence>
<evidence type="ECO:0000259" key="2">
    <source>
        <dbReference type="Pfam" id="PF22936"/>
    </source>
</evidence>
<dbReference type="InterPro" id="IPR054722">
    <property type="entry name" value="PolX-like_BBD"/>
</dbReference>
<gene>
    <name evidence="3" type="ORF">KY290_014834</name>
</gene>
<evidence type="ECO:0000313" key="3">
    <source>
        <dbReference type="EMBL" id="KAH0770853.1"/>
    </source>
</evidence>
<dbReference type="EMBL" id="JAIVGD010000011">
    <property type="protein sequence ID" value="KAH0770853.1"/>
    <property type="molecule type" value="Genomic_DNA"/>
</dbReference>
<keyword evidence="4" id="KW-1185">Reference proteome</keyword>
<dbReference type="Pfam" id="PF14244">
    <property type="entry name" value="Retrotran_gag_3"/>
    <property type="match status" value="1"/>
</dbReference>
<sequence length="544" mass="60680">MGVDPPSTLSASESRTTSEVVDLTHPYYLSSSDSPGMNLINVTFDGSSYGNWKRGVLISLSAKNKLDFINGKVEIPSESSPLFGQWKRCNDMVIAWLLNSLSKDISESVIYSQTTVDLWSELEERYGQPDGSKLFQLQRELNNISQGSNDVATYYTKLKRIWDQLKVLNTFMTCSCECKCGAKTHNQKMNEDMKLIQFLMGLNEVYCAVRGHILMMKPLPSTNQAYSIILHDESQREVQSGKHVSIDSVGFFSANKFTTPGSSSSTRHNPVVHNQGPAKMGEVRDNIAQRGNSEMTNGRNNLYCTYCKRTNHVRANCYRLIGYPQDFKFTKGKKNFSNAKANAVEANEAPYPIPSVSRNTMSTLVNSQGFSKEQCENLIHMFQSVHAEGSNHSGSYADVNANMAGIAIALHLFSSCYTTFPENQWIIDTGASQHMTYDKSLLNDIKQLSKPISVRLPNAYRVKVYFLGSVNLSSQDLSTVRINRKFGDCAAGLYMLKDNTSIANNSIKFSNIQPSNFSLKCSLKSENGCVTNNTRPTQIYQNNG</sequence>
<proteinExistence type="predicted"/>
<evidence type="ECO:0000313" key="4">
    <source>
        <dbReference type="Proteomes" id="UP000826656"/>
    </source>
</evidence>
<feature type="domain" description="Retrotransposon Copia-like N-terminal" evidence="1">
    <location>
        <begin position="31"/>
        <end position="76"/>
    </location>
</feature>
<comment type="caution">
    <text evidence="3">The sequence shown here is derived from an EMBL/GenBank/DDBJ whole genome shotgun (WGS) entry which is preliminary data.</text>
</comment>
<dbReference type="PANTHER" id="PTHR37610">
    <property type="entry name" value="CCHC-TYPE DOMAIN-CONTAINING PROTEIN"/>
    <property type="match status" value="1"/>
</dbReference>
<name>A0ABQ7VQW8_SOLTU</name>
<reference evidence="3 4" key="1">
    <citation type="journal article" date="2021" name="bioRxiv">
        <title>Chromosome-scale and haplotype-resolved genome assembly of a tetraploid potato cultivar.</title>
        <authorList>
            <person name="Sun H."/>
            <person name="Jiao W.-B."/>
            <person name="Krause K."/>
            <person name="Campoy J.A."/>
            <person name="Goel M."/>
            <person name="Folz-Donahue K."/>
            <person name="Kukat C."/>
            <person name="Huettel B."/>
            <person name="Schneeberger K."/>
        </authorList>
    </citation>
    <scope>NUCLEOTIDE SEQUENCE [LARGE SCALE GENOMIC DNA]</scope>
    <source>
        <strain evidence="3">SolTubOtavaFocal</strain>
        <tissue evidence="3">Leaves</tissue>
    </source>
</reference>
<accession>A0ABQ7VQW8</accession>
<dbReference type="Proteomes" id="UP000826656">
    <property type="component" value="Unassembled WGS sequence"/>
</dbReference>
<feature type="domain" description="Retrovirus-related Pol polyprotein from transposon TNT 1-94-like beta-barrel" evidence="2">
    <location>
        <begin position="425"/>
        <end position="482"/>
    </location>
</feature>
<protein>
    <recommendedName>
        <fullName evidence="5">Retrotransposon Copia-like N-terminal domain-containing protein</fullName>
    </recommendedName>
</protein>
<evidence type="ECO:0008006" key="5">
    <source>
        <dbReference type="Google" id="ProtNLM"/>
    </source>
</evidence>
<dbReference type="PANTHER" id="PTHR37610:SF6">
    <property type="entry name" value="GAG-POLYPEPTIDE OF LTR COPIA-TYPE-RELATED"/>
    <property type="match status" value="1"/>
</dbReference>
<dbReference type="Pfam" id="PF22936">
    <property type="entry name" value="Pol_BBD"/>
    <property type="match status" value="1"/>
</dbReference>
<dbReference type="InterPro" id="IPR029472">
    <property type="entry name" value="Copia-like_N"/>
</dbReference>
<organism evidence="3 4">
    <name type="scientific">Solanum tuberosum</name>
    <name type="common">Potato</name>
    <dbReference type="NCBI Taxonomy" id="4113"/>
    <lineage>
        <taxon>Eukaryota</taxon>
        <taxon>Viridiplantae</taxon>
        <taxon>Streptophyta</taxon>
        <taxon>Embryophyta</taxon>
        <taxon>Tracheophyta</taxon>
        <taxon>Spermatophyta</taxon>
        <taxon>Magnoliopsida</taxon>
        <taxon>eudicotyledons</taxon>
        <taxon>Gunneridae</taxon>
        <taxon>Pentapetalae</taxon>
        <taxon>asterids</taxon>
        <taxon>lamiids</taxon>
        <taxon>Solanales</taxon>
        <taxon>Solanaceae</taxon>
        <taxon>Solanoideae</taxon>
        <taxon>Solaneae</taxon>
        <taxon>Solanum</taxon>
    </lineage>
</organism>